<dbReference type="Pfam" id="PF00654">
    <property type="entry name" value="Voltage_CLC"/>
    <property type="match status" value="1"/>
</dbReference>
<evidence type="ECO:0000313" key="11">
    <source>
        <dbReference type="EMBL" id="TID30210.1"/>
    </source>
</evidence>
<feature type="transmembrane region" description="Helical" evidence="9">
    <location>
        <begin position="440"/>
        <end position="462"/>
    </location>
</feature>
<evidence type="ECO:0000256" key="2">
    <source>
        <dbReference type="ARBA" id="ARBA00022448"/>
    </source>
</evidence>
<dbReference type="AlphaFoldDB" id="A0A4V4NG13"/>
<evidence type="ECO:0000256" key="9">
    <source>
        <dbReference type="RuleBase" id="RU361221"/>
    </source>
</evidence>
<dbReference type="PANTHER" id="PTHR45711:SF9">
    <property type="entry name" value="ANION_PROTON EXCHANGE TRANSPORTER GEF1"/>
    <property type="match status" value="1"/>
</dbReference>
<dbReference type="InterPro" id="IPR000644">
    <property type="entry name" value="CBS_dom"/>
</dbReference>
<feature type="transmembrane region" description="Helical" evidence="9">
    <location>
        <begin position="110"/>
        <end position="135"/>
    </location>
</feature>
<dbReference type="EMBL" id="SELW01000170">
    <property type="protein sequence ID" value="TID30210.1"/>
    <property type="molecule type" value="Genomic_DNA"/>
</dbReference>
<comment type="similarity">
    <text evidence="9">Belongs to the chloride channel (TC 2.A.49) family.</text>
</comment>
<evidence type="ECO:0000256" key="3">
    <source>
        <dbReference type="ARBA" id="ARBA00022692"/>
    </source>
</evidence>
<dbReference type="SUPFAM" id="SSF81340">
    <property type="entry name" value="Clc chloride channel"/>
    <property type="match status" value="1"/>
</dbReference>
<evidence type="ECO:0000313" key="12">
    <source>
        <dbReference type="Proteomes" id="UP000307173"/>
    </source>
</evidence>
<dbReference type="PROSITE" id="PS51371">
    <property type="entry name" value="CBS"/>
    <property type="match status" value="1"/>
</dbReference>
<accession>A0A4V4NG13</accession>
<feature type="transmembrane region" description="Helical" evidence="9">
    <location>
        <begin position="156"/>
        <end position="176"/>
    </location>
</feature>
<feature type="transmembrane region" description="Helical" evidence="9">
    <location>
        <begin position="286"/>
        <end position="307"/>
    </location>
</feature>
<dbReference type="Proteomes" id="UP000307173">
    <property type="component" value="Unassembled WGS sequence"/>
</dbReference>
<protein>
    <recommendedName>
        <fullName evidence="9">Chloride channel protein</fullName>
    </recommendedName>
</protein>
<feature type="domain" description="CBS" evidence="10">
    <location>
        <begin position="572"/>
        <end position="629"/>
    </location>
</feature>
<dbReference type="GO" id="GO:0005886">
    <property type="term" value="C:plasma membrane"/>
    <property type="evidence" value="ECO:0007669"/>
    <property type="project" value="TreeGrafter"/>
</dbReference>
<comment type="subcellular location">
    <subcellularLocation>
        <location evidence="1 9">Membrane</location>
        <topology evidence="1 9">Multi-pass membrane protein</topology>
    </subcellularLocation>
</comment>
<evidence type="ECO:0000256" key="8">
    <source>
        <dbReference type="PROSITE-ProRule" id="PRU00703"/>
    </source>
</evidence>
<dbReference type="Gene3D" id="1.10.3080.10">
    <property type="entry name" value="Clc chloride channel"/>
    <property type="match status" value="1"/>
</dbReference>
<sequence>MDWQTKYNNDAQVQRLARNFDKYVTIDWREERIANYVKEIDEIPLSQDSFESLIQSLSTGEILKTRLFSIIKNWFVLTSVAIVIGTVAALVSIITSLLDNFKEISVNYGLIVFTLVSILFGLIASTLCVIFAIDAAGSGISEVKAIIAGFNRNSFLSWRVLIIKALALPFTIASGLSVGKEGPSVHYAACIGSSIPKIIVPSLKNSPNLISEIISAASGAGVAVAFGSPIGGVLFTVEEMGGIKLSTLWKTFYTSLIAITILQWWNPFGTGQIVMFEVRYTVDWEWFEAFWFVLLGICGGIYGILVIKWNILHVYVREKFFSNRGFKFACVIEVGILCTITALLSYYNQFMRQDMAKVMGELFVACDYDTDDSNLCNDSNTLILSLAYATILRIALVAISYGCKVPCGIFVPSMAVGATFGKLIGVLLHKFGSPVNSGIYAFLGAGATLSGVTGLTATVVVIMYELTGAIKYIVPTMITVVSVRVIVAIYGNGNGGIAEQMLIFAGTPFLEVGEGCDGIVLDLMVKNVIGIDIDKEIDVEEIKSCQKKEYPVWKDHTMIGVVKHDNIDLNQMDKEFITIETGASIFTLGEIFATIGPRIVWVLQEGSLVGIVTRKDFIRYLRYMEWLEKGDVFVSEYAQQVYVSRILALYKRLI</sequence>
<feature type="transmembrane region" description="Helical" evidence="9">
    <location>
        <begin position="409"/>
        <end position="428"/>
    </location>
</feature>
<feature type="transmembrane region" description="Helical" evidence="9">
    <location>
        <begin position="247"/>
        <end position="266"/>
    </location>
</feature>
<dbReference type="GO" id="GO:0000324">
    <property type="term" value="C:fungal-type vacuole"/>
    <property type="evidence" value="ECO:0007669"/>
    <property type="project" value="TreeGrafter"/>
</dbReference>
<feature type="transmembrane region" description="Helical" evidence="9">
    <location>
        <begin position="74"/>
        <end position="98"/>
    </location>
</feature>
<comment type="caution">
    <text evidence="11">The sequence shown here is derived from an EMBL/GenBank/DDBJ whole genome shotgun (WGS) entry which is preliminary data.</text>
</comment>
<evidence type="ECO:0000256" key="7">
    <source>
        <dbReference type="ARBA" id="ARBA00023214"/>
    </source>
</evidence>
<dbReference type="SUPFAM" id="SSF54631">
    <property type="entry name" value="CBS-domain pair"/>
    <property type="match status" value="1"/>
</dbReference>
<evidence type="ECO:0000256" key="6">
    <source>
        <dbReference type="ARBA" id="ARBA00023136"/>
    </source>
</evidence>
<dbReference type="OrthoDB" id="44789at2759"/>
<organism evidence="11 12">
    <name type="scientific">Pichia inconspicua</name>
    <dbReference type="NCBI Taxonomy" id="52247"/>
    <lineage>
        <taxon>Eukaryota</taxon>
        <taxon>Fungi</taxon>
        <taxon>Dikarya</taxon>
        <taxon>Ascomycota</taxon>
        <taxon>Saccharomycotina</taxon>
        <taxon>Pichiomycetes</taxon>
        <taxon>Pichiales</taxon>
        <taxon>Pichiaceae</taxon>
        <taxon>Pichia</taxon>
    </lineage>
</organism>
<dbReference type="GO" id="GO:0006878">
    <property type="term" value="P:intracellular copper ion homeostasis"/>
    <property type="evidence" value="ECO:0007669"/>
    <property type="project" value="TreeGrafter"/>
</dbReference>
<dbReference type="Gene3D" id="3.10.580.10">
    <property type="entry name" value="CBS-domain"/>
    <property type="match status" value="1"/>
</dbReference>
<dbReference type="GO" id="GO:0006879">
    <property type="term" value="P:intracellular iron ion homeostasis"/>
    <property type="evidence" value="ECO:0007669"/>
    <property type="project" value="TreeGrafter"/>
</dbReference>
<keyword evidence="7 9" id="KW-0868">Chloride</keyword>
<keyword evidence="6 9" id="KW-0472">Membrane</keyword>
<proteinExistence type="inferred from homology"/>
<evidence type="ECO:0000256" key="4">
    <source>
        <dbReference type="ARBA" id="ARBA00022989"/>
    </source>
</evidence>
<dbReference type="GO" id="GO:0005794">
    <property type="term" value="C:Golgi apparatus"/>
    <property type="evidence" value="ECO:0007669"/>
    <property type="project" value="TreeGrafter"/>
</dbReference>
<feature type="transmembrane region" description="Helical" evidence="9">
    <location>
        <begin position="328"/>
        <end position="347"/>
    </location>
</feature>
<keyword evidence="5 9" id="KW-0406">Ion transport</keyword>
<dbReference type="PANTHER" id="PTHR45711">
    <property type="entry name" value="CHLORIDE CHANNEL PROTEIN"/>
    <property type="match status" value="1"/>
</dbReference>
<dbReference type="GO" id="GO:0005769">
    <property type="term" value="C:early endosome"/>
    <property type="evidence" value="ECO:0007669"/>
    <property type="project" value="TreeGrafter"/>
</dbReference>
<dbReference type="InterPro" id="IPR014743">
    <property type="entry name" value="Cl-channel_core"/>
</dbReference>
<dbReference type="InterPro" id="IPR046342">
    <property type="entry name" value="CBS_dom_sf"/>
</dbReference>
<dbReference type="GO" id="GO:0005783">
    <property type="term" value="C:endoplasmic reticulum"/>
    <property type="evidence" value="ECO:0007669"/>
    <property type="project" value="TreeGrafter"/>
</dbReference>
<dbReference type="PRINTS" id="PR00762">
    <property type="entry name" value="CLCHANNEL"/>
</dbReference>
<keyword evidence="3 9" id="KW-0812">Transmembrane</keyword>
<evidence type="ECO:0000259" key="10">
    <source>
        <dbReference type="PROSITE" id="PS51371"/>
    </source>
</evidence>
<dbReference type="InterPro" id="IPR001807">
    <property type="entry name" value="ClC"/>
</dbReference>
<keyword evidence="4 9" id="KW-1133">Transmembrane helix</keyword>
<feature type="transmembrane region" description="Helical" evidence="9">
    <location>
        <begin position="213"/>
        <end position="235"/>
    </location>
</feature>
<keyword evidence="12" id="KW-1185">Reference proteome</keyword>
<dbReference type="Pfam" id="PF00571">
    <property type="entry name" value="CBS"/>
    <property type="match status" value="1"/>
</dbReference>
<gene>
    <name evidence="11" type="ORF">CANINC_001217</name>
</gene>
<evidence type="ECO:0000256" key="1">
    <source>
        <dbReference type="ARBA" id="ARBA00004141"/>
    </source>
</evidence>
<keyword evidence="2 9" id="KW-0813">Transport</keyword>
<name>A0A4V4NG13_9ASCO</name>
<keyword evidence="8" id="KW-0129">CBS domain</keyword>
<feature type="transmembrane region" description="Helical" evidence="9">
    <location>
        <begin position="469"/>
        <end position="491"/>
    </location>
</feature>
<dbReference type="GO" id="GO:0005247">
    <property type="term" value="F:voltage-gated chloride channel activity"/>
    <property type="evidence" value="ECO:0007669"/>
    <property type="project" value="TreeGrafter"/>
</dbReference>
<reference evidence="11 12" key="1">
    <citation type="journal article" date="2019" name="Front. Genet.">
        <title>Whole-Genome Sequencing of the Opportunistic Yeast Pathogen Candida inconspicua Uncovers Its Hybrid Origin.</title>
        <authorList>
            <person name="Mixao V."/>
            <person name="Hansen A.P."/>
            <person name="Saus E."/>
            <person name="Boekhout T."/>
            <person name="Lass-Florl C."/>
            <person name="Gabaldon T."/>
        </authorList>
    </citation>
    <scope>NUCLEOTIDE SEQUENCE [LARGE SCALE GENOMIC DNA]</scope>
    <source>
        <strain evidence="11 12">CBS 180</strain>
    </source>
</reference>
<evidence type="ECO:0000256" key="5">
    <source>
        <dbReference type="ARBA" id="ARBA00023065"/>
    </source>
</evidence>
<feature type="transmembrane region" description="Helical" evidence="9">
    <location>
        <begin position="382"/>
        <end position="402"/>
    </location>
</feature>